<dbReference type="EMBL" id="PVUH01000013">
    <property type="protein sequence ID" value="PRW89932.1"/>
    <property type="molecule type" value="Genomic_DNA"/>
</dbReference>
<reference evidence="1 2" key="1">
    <citation type="submission" date="2018-03" db="EMBL/GenBank/DDBJ databases">
        <title>Blue discolouration in mozzarella cheese caused by Pseudomonas fluorescens.</title>
        <authorList>
            <person name="Chiesa F."/>
            <person name="Dalmasso A."/>
            <person name="Lomonaco S."/>
        </authorList>
    </citation>
    <scope>NUCLEOTIDE SEQUENCE [LARGE SCALE GENOMIC DNA]</scope>
    <source>
        <strain evidence="1 2">11293</strain>
    </source>
</reference>
<accession>A0A2T0I3M6</accession>
<evidence type="ECO:0000313" key="1">
    <source>
        <dbReference type="EMBL" id="PRW89932.1"/>
    </source>
</evidence>
<dbReference type="AlphaFoldDB" id="A0A2T0I3M6"/>
<sequence length="100" mass="10698">MTEPITGTNDVAEQIADEAIDQLSAAVETIIQLEALFRACRKELGLSSDAARLAALGEYAAMDQGNGFGCGREALRERLNNCAPQFHQSENVARESGGDQ</sequence>
<organism evidence="1 2">
    <name type="scientific">Pseudomonas fluorescens</name>
    <dbReference type="NCBI Taxonomy" id="294"/>
    <lineage>
        <taxon>Bacteria</taxon>
        <taxon>Pseudomonadati</taxon>
        <taxon>Pseudomonadota</taxon>
        <taxon>Gammaproteobacteria</taxon>
        <taxon>Pseudomonadales</taxon>
        <taxon>Pseudomonadaceae</taxon>
        <taxon>Pseudomonas</taxon>
    </lineage>
</organism>
<dbReference type="RefSeq" id="WP_106118272.1">
    <property type="nucleotide sequence ID" value="NZ_PVUH01000013.1"/>
</dbReference>
<protein>
    <submittedName>
        <fullName evidence="1">Uncharacterized protein</fullName>
    </submittedName>
</protein>
<evidence type="ECO:0000313" key="2">
    <source>
        <dbReference type="Proteomes" id="UP000239731"/>
    </source>
</evidence>
<name>A0A2T0I3M6_PSEFL</name>
<dbReference type="Proteomes" id="UP000239731">
    <property type="component" value="Unassembled WGS sequence"/>
</dbReference>
<gene>
    <name evidence="1" type="ORF">C7A10_19520</name>
</gene>
<proteinExistence type="predicted"/>
<comment type="caution">
    <text evidence="1">The sequence shown here is derived from an EMBL/GenBank/DDBJ whole genome shotgun (WGS) entry which is preliminary data.</text>
</comment>